<evidence type="ECO:0000313" key="3">
    <source>
        <dbReference type="Proteomes" id="UP000289886"/>
    </source>
</evidence>
<feature type="region of interest" description="Disordered" evidence="1">
    <location>
        <begin position="1"/>
        <end position="35"/>
    </location>
</feature>
<feature type="region of interest" description="Disordered" evidence="1">
    <location>
        <begin position="52"/>
        <end position="81"/>
    </location>
</feature>
<comment type="caution">
    <text evidence="2">The sequence shown here is derived from an EMBL/GenBank/DDBJ whole genome shotgun (WGS) entry which is preliminary data.</text>
</comment>
<dbReference type="Proteomes" id="UP000289886">
    <property type="component" value="Unassembled WGS sequence"/>
</dbReference>
<proteinExistence type="predicted"/>
<accession>A0A662YUB6</accession>
<evidence type="ECO:0000256" key="1">
    <source>
        <dbReference type="SAM" id="MobiDB-lite"/>
    </source>
</evidence>
<feature type="compositionally biased region" description="Basic and acidic residues" evidence="1">
    <location>
        <begin position="1"/>
        <end position="16"/>
    </location>
</feature>
<dbReference type="AlphaFoldDB" id="A0A662YUB6"/>
<gene>
    <name evidence="2" type="ORF">EOD39_11208</name>
</gene>
<protein>
    <submittedName>
        <fullName evidence="2">Uncharacterized protein</fullName>
    </submittedName>
</protein>
<evidence type="ECO:0000313" key="2">
    <source>
        <dbReference type="EMBL" id="RXM99573.1"/>
    </source>
</evidence>
<name>A0A662YUB6_ACIRT</name>
<sequence>MSLDCGRKPEYPEKTHANTGRTCKRHTDSYTGDQKWDGVRTVESEEWKKELEEGVTGAAMPPLSGWRSATGEGTFQDLWQE</sequence>
<reference evidence="2 3" key="1">
    <citation type="submission" date="2019-01" db="EMBL/GenBank/DDBJ databases">
        <title>Draft Genome and Complete Hox-Cluster Characterization of the Sterlet Sturgeon (Acipenser ruthenus).</title>
        <authorList>
            <person name="Wei Q."/>
        </authorList>
    </citation>
    <scope>NUCLEOTIDE SEQUENCE [LARGE SCALE GENOMIC DNA]</scope>
    <source>
        <strain evidence="2">WHYD16114868_AA</strain>
        <tissue evidence="2">Blood</tissue>
    </source>
</reference>
<organism evidence="2 3">
    <name type="scientific">Acipenser ruthenus</name>
    <name type="common">Sterlet sturgeon</name>
    <dbReference type="NCBI Taxonomy" id="7906"/>
    <lineage>
        <taxon>Eukaryota</taxon>
        <taxon>Metazoa</taxon>
        <taxon>Chordata</taxon>
        <taxon>Craniata</taxon>
        <taxon>Vertebrata</taxon>
        <taxon>Euteleostomi</taxon>
        <taxon>Actinopterygii</taxon>
        <taxon>Chondrostei</taxon>
        <taxon>Acipenseriformes</taxon>
        <taxon>Acipenseridae</taxon>
        <taxon>Acipenser</taxon>
    </lineage>
</organism>
<keyword evidence="3" id="KW-1185">Reference proteome</keyword>
<feature type="compositionally biased region" description="Polar residues" evidence="1">
    <location>
        <begin position="71"/>
        <end position="81"/>
    </location>
</feature>
<dbReference type="EMBL" id="SCEB01000345">
    <property type="protein sequence ID" value="RXM99573.1"/>
    <property type="molecule type" value="Genomic_DNA"/>
</dbReference>